<sequence>MMLQLKNMRDELLVLVAGAEGKDIAATWRKSLSIKSSKDLSKVAPNPDAESQSATVTALSPKDIETRADEFIVKHAVMSDQMNRFSASWSGFVLIVEFLIILVLIPMWYAIGSGKVLRSDFDQMEGTTKDLKGVLIFYAWLWATMISTIWPTIAGLMGFVTSFADKLPNAVSRLAAHRSAKLAELREVLLAADVGFKLMGVRITPVFLLTMFYSSLTGVAGIWLYLNND</sequence>
<dbReference type="AlphaFoldDB" id="C1DZH4"/>
<protein>
    <submittedName>
        <fullName evidence="2">Uncharacterized protein</fullName>
    </submittedName>
</protein>
<proteinExistence type="predicted"/>
<dbReference type="RefSeq" id="XP_002499392.1">
    <property type="nucleotide sequence ID" value="XM_002499347.1"/>
</dbReference>
<accession>C1DZH4</accession>
<dbReference type="EMBL" id="CP001323">
    <property type="protein sequence ID" value="ACO60651.1"/>
    <property type="molecule type" value="Genomic_DNA"/>
</dbReference>
<evidence type="ECO:0000313" key="3">
    <source>
        <dbReference type="Proteomes" id="UP000002009"/>
    </source>
</evidence>
<dbReference type="KEGG" id="mis:MICPUN_107835"/>
<reference evidence="2 3" key="1">
    <citation type="journal article" date="2009" name="Science">
        <title>Green evolution and dynamic adaptations revealed by genomes of the marine picoeukaryotes Micromonas.</title>
        <authorList>
            <person name="Worden A.Z."/>
            <person name="Lee J.H."/>
            <person name="Mock T."/>
            <person name="Rouze P."/>
            <person name="Simmons M.P."/>
            <person name="Aerts A.L."/>
            <person name="Allen A.E."/>
            <person name="Cuvelier M.L."/>
            <person name="Derelle E."/>
            <person name="Everett M.V."/>
            <person name="Foulon E."/>
            <person name="Grimwood J."/>
            <person name="Gundlach H."/>
            <person name="Henrissat B."/>
            <person name="Napoli C."/>
            <person name="McDonald S.M."/>
            <person name="Parker M.S."/>
            <person name="Rombauts S."/>
            <person name="Salamov A."/>
            <person name="Von Dassow P."/>
            <person name="Badger J.H."/>
            <person name="Coutinho P.M."/>
            <person name="Demir E."/>
            <person name="Dubchak I."/>
            <person name="Gentemann C."/>
            <person name="Eikrem W."/>
            <person name="Gready J.E."/>
            <person name="John U."/>
            <person name="Lanier W."/>
            <person name="Lindquist E.A."/>
            <person name="Lucas S."/>
            <person name="Mayer K.F."/>
            <person name="Moreau H."/>
            <person name="Not F."/>
            <person name="Otillar R."/>
            <person name="Panaud O."/>
            <person name="Pangilinan J."/>
            <person name="Paulsen I."/>
            <person name="Piegu B."/>
            <person name="Poliakov A."/>
            <person name="Robbens S."/>
            <person name="Schmutz J."/>
            <person name="Toulza E."/>
            <person name="Wyss T."/>
            <person name="Zelensky A."/>
            <person name="Zhou K."/>
            <person name="Armbrust E.V."/>
            <person name="Bhattacharya D."/>
            <person name="Goodenough U.W."/>
            <person name="Van de Peer Y."/>
            <person name="Grigoriev I.V."/>
        </authorList>
    </citation>
    <scope>NUCLEOTIDE SEQUENCE [LARGE SCALE GENOMIC DNA]</scope>
    <source>
        <strain evidence="3">RCC299 / NOUM17</strain>
    </source>
</reference>
<name>C1DZH4_MICCC</name>
<dbReference type="Proteomes" id="UP000002009">
    <property type="component" value="Chromosome 2"/>
</dbReference>
<keyword evidence="3" id="KW-1185">Reference proteome</keyword>
<keyword evidence="1" id="KW-0472">Membrane</keyword>
<dbReference type="InParanoid" id="C1DZH4"/>
<feature type="transmembrane region" description="Helical" evidence="1">
    <location>
        <begin position="206"/>
        <end position="226"/>
    </location>
</feature>
<keyword evidence="1" id="KW-1133">Transmembrane helix</keyword>
<evidence type="ECO:0000313" key="2">
    <source>
        <dbReference type="EMBL" id="ACO60651.1"/>
    </source>
</evidence>
<keyword evidence="1" id="KW-0812">Transmembrane</keyword>
<dbReference type="GeneID" id="8241055"/>
<evidence type="ECO:0000256" key="1">
    <source>
        <dbReference type="SAM" id="Phobius"/>
    </source>
</evidence>
<feature type="transmembrane region" description="Helical" evidence="1">
    <location>
        <begin position="89"/>
        <end position="111"/>
    </location>
</feature>
<organism evidence="2 3">
    <name type="scientific">Micromonas commoda (strain RCC299 / NOUM17 / CCMP2709)</name>
    <name type="common">Picoplanktonic green alga</name>
    <dbReference type="NCBI Taxonomy" id="296587"/>
    <lineage>
        <taxon>Eukaryota</taxon>
        <taxon>Viridiplantae</taxon>
        <taxon>Chlorophyta</taxon>
        <taxon>Mamiellophyceae</taxon>
        <taxon>Mamiellales</taxon>
        <taxon>Mamiellaceae</taxon>
        <taxon>Micromonas</taxon>
    </lineage>
</organism>
<gene>
    <name evidence="2" type="ORF">MICPUN_107835</name>
</gene>
<feature type="transmembrane region" description="Helical" evidence="1">
    <location>
        <begin position="139"/>
        <end position="164"/>
    </location>
</feature>